<sequence>MESRRVSELPSVEDAVVQELARRVVSRVAPEEGEIFDIVRDAYRRDPQRLTSPGGGRDQMLGFGVEAAAALLTPLALGISAEVVRHLTMEAVGAIEVGDRLRGLLRRRRDADPADGQATPAPHTGDPEAAPAASPAPAPPADHARIREIVLTRCRQAGVDDDRAGLIADAVVGALHHDG</sequence>
<proteinExistence type="predicted"/>
<name>A0ABX0ZFJ5_9ACTN</name>
<protein>
    <submittedName>
        <fullName evidence="2">Uncharacterized protein</fullName>
    </submittedName>
</protein>
<evidence type="ECO:0000313" key="2">
    <source>
        <dbReference type="EMBL" id="NJP35329.1"/>
    </source>
</evidence>
<keyword evidence="3" id="KW-1185">Reference proteome</keyword>
<accession>A0ABX0ZFJ5</accession>
<dbReference type="RefSeq" id="WP_168003672.1">
    <property type="nucleotide sequence ID" value="NZ_JAATEO010000039.1"/>
</dbReference>
<dbReference type="Proteomes" id="UP000783871">
    <property type="component" value="Unassembled WGS sequence"/>
</dbReference>
<comment type="caution">
    <text evidence="2">The sequence shown here is derived from an EMBL/GenBank/DDBJ whole genome shotgun (WGS) entry which is preliminary data.</text>
</comment>
<gene>
    <name evidence="2" type="ORF">HCJ94_25995</name>
</gene>
<evidence type="ECO:0000256" key="1">
    <source>
        <dbReference type="SAM" id="MobiDB-lite"/>
    </source>
</evidence>
<dbReference type="EMBL" id="JAATEO010000039">
    <property type="protein sequence ID" value="NJP35329.1"/>
    <property type="molecule type" value="Genomic_DNA"/>
</dbReference>
<feature type="region of interest" description="Disordered" evidence="1">
    <location>
        <begin position="110"/>
        <end position="144"/>
    </location>
</feature>
<organism evidence="2 3">
    <name type="scientific">Micromonospora thermarum</name>
    <dbReference type="NCBI Taxonomy" id="2720024"/>
    <lineage>
        <taxon>Bacteria</taxon>
        <taxon>Bacillati</taxon>
        <taxon>Actinomycetota</taxon>
        <taxon>Actinomycetes</taxon>
        <taxon>Micromonosporales</taxon>
        <taxon>Micromonosporaceae</taxon>
        <taxon>Micromonospora</taxon>
    </lineage>
</organism>
<evidence type="ECO:0000313" key="3">
    <source>
        <dbReference type="Proteomes" id="UP000783871"/>
    </source>
</evidence>
<reference evidence="2 3" key="1">
    <citation type="submission" date="2020-03" db="EMBL/GenBank/DDBJ databases">
        <title>WGS of actinomycetes isolated from Thailand.</title>
        <authorList>
            <person name="Thawai C."/>
        </authorList>
    </citation>
    <scope>NUCLEOTIDE SEQUENCE [LARGE SCALE GENOMIC DNA]</scope>
    <source>
        <strain evidence="2 3">HSS6-12</strain>
    </source>
</reference>